<feature type="domain" description="Thioester reductase (TE)" evidence="5">
    <location>
        <begin position="677"/>
        <end position="916"/>
    </location>
</feature>
<dbReference type="PROSITE" id="PS00455">
    <property type="entry name" value="AMP_BINDING"/>
    <property type="match status" value="1"/>
</dbReference>
<dbReference type="EMBL" id="ML738710">
    <property type="protein sequence ID" value="KAE8157887.1"/>
    <property type="molecule type" value="Genomic_DNA"/>
</dbReference>
<dbReference type="AlphaFoldDB" id="A0A5N6UGZ3"/>
<feature type="domain" description="AMP-dependent synthetase/ligase" evidence="3">
    <location>
        <begin position="37"/>
        <end position="341"/>
    </location>
</feature>
<dbReference type="SUPFAM" id="SSF47336">
    <property type="entry name" value="ACP-like"/>
    <property type="match status" value="1"/>
</dbReference>
<dbReference type="Gene3D" id="1.10.1200.10">
    <property type="entry name" value="ACP-like"/>
    <property type="match status" value="1"/>
</dbReference>
<dbReference type="InterPro" id="IPR051414">
    <property type="entry name" value="Adenylate-forming_Reductase"/>
</dbReference>
<evidence type="ECO:0000313" key="6">
    <source>
        <dbReference type="EMBL" id="KAE8157887.1"/>
    </source>
</evidence>
<feature type="domain" description="Carrier" evidence="4">
    <location>
        <begin position="563"/>
        <end position="623"/>
    </location>
</feature>
<dbReference type="InterPro" id="IPR013120">
    <property type="entry name" value="FAR_NAD-bd"/>
</dbReference>
<proteinExistence type="predicted"/>
<dbReference type="Pfam" id="PF00501">
    <property type="entry name" value="AMP-binding"/>
    <property type="match status" value="1"/>
</dbReference>
<gene>
    <name evidence="6" type="ORF">BDV40DRAFT_304712</name>
</gene>
<reference evidence="6 7" key="1">
    <citation type="submission" date="2019-04" db="EMBL/GenBank/DDBJ databases">
        <title>Friends and foes A comparative genomics study of 23 Aspergillus species from section Flavi.</title>
        <authorList>
            <consortium name="DOE Joint Genome Institute"/>
            <person name="Kjaerbolling I."/>
            <person name="Vesth T."/>
            <person name="Frisvad J.C."/>
            <person name="Nybo J.L."/>
            <person name="Theobald S."/>
            <person name="Kildgaard S."/>
            <person name="Isbrandt T."/>
            <person name="Kuo A."/>
            <person name="Sato A."/>
            <person name="Lyhne E.K."/>
            <person name="Kogle M.E."/>
            <person name="Wiebenga A."/>
            <person name="Kun R.S."/>
            <person name="Lubbers R.J."/>
            <person name="Makela M.R."/>
            <person name="Barry K."/>
            <person name="Chovatia M."/>
            <person name="Clum A."/>
            <person name="Daum C."/>
            <person name="Haridas S."/>
            <person name="He G."/>
            <person name="LaButti K."/>
            <person name="Lipzen A."/>
            <person name="Mondo S."/>
            <person name="Riley R."/>
            <person name="Salamov A."/>
            <person name="Simmons B.A."/>
            <person name="Magnuson J.K."/>
            <person name="Henrissat B."/>
            <person name="Mortensen U.H."/>
            <person name="Larsen T.O."/>
            <person name="Devries R.P."/>
            <person name="Grigoriev I.V."/>
            <person name="Machida M."/>
            <person name="Baker S.E."/>
            <person name="Andersen M.R."/>
        </authorList>
    </citation>
    <scope>NUCLEOTIDE SEQUENCE [LARGE SCALE GENOMIC DNA]</scope>
    <source>
        <strain evidence="6 7">CBS 117626</strain>
    </source>
</reference>
<evidence type="ECO:0000256" key="1">
    <source>
        <dbReference type="ARBA" id="ARBA00022450"/>
    </source>
</evidence>
<evidence type="ECO:0008006" key="8">
    <source>
        <dbReference type="Google" id="ProtNLM"/>
    </source>
</evidence>
<dbReference type="InterPro" id="IPR020845">
    <property type="entry name" value="AMP-binding_CS"/>
</dbReference>
<keyword evidence="1" id="KW-0596">Phosphopantetheine</keyword>
<organism evidence="6 7">
    <name type="scientific">Aspergillus tamarii</name>
    <dbReference type="NCBI Taxonomy" id="41984"/>
    <lineage>
        <taxon>Eukaryota</taxon>
        <taxon>Fungi</taxon>
        <taxon>Dikarya</taxon>
        <taxon>Ascomycota</taxon>
        <taxon>Pezizomycotina</taxon>
        <taxon>Eurotiomycetes</taxon>
        <taxon>Eurotiomycetidae</taxon>
        <taxon>Eurotiales</taxon>
        <taxon>Aspergillaceae</taxon>
        <taxon>Aspergillus</taxon>
        <taxon>Aspergillus subgen. Circumdati</taxon>
    </lineage>
</organism>
<evidence type="ECO:0000259" key="3">
    <source>
        <dbReference type="Pfam" id="PF00501"/>
    </source>
</evidence>
<sequence length="1038" mass="115588">MTTIVGNRLLPHVVDSNAEADPNGTFGLILWDNNIPDQWISLTNSQLAQAVNHAAWWFDQTVTEKCDTAAIAYMGPNDIRYVICAIALAKVGYKTFLPSTRNSVEANARLFRAVECNCLLWGGQPQPAHGQALVPDIRVWQFPSLDELLYSTVSQYPYHKTYREAEDETFIILHSSGTTGDPKPVPLTHGYLSVIDRGAPPGTPEDCVCGMWNFLERGESMFGMSPLFHVLGFSLTVDAIFHDHQLIHYSSKPDVHSVLDALSTLCPQAALIPPSILQDMSTTARALKTLEKIQYVLFGGGPLSTEAGDIISKYCQLIPTIGSTELGHVPPTISKTSPPDWKYYQWPYYPDIHMEAHDAGLFEMVIRRLENGRLLHGVFHVFPELQEWRTKDLFSKHPTKDGLWRFEGRTDDIIILSNGEKVNPLEMEGVIECHNLVRKAMIAGQGMTECVLLVEPDWDKMDGLEEDGNFIEMIWDSVEYANKQGPSYAYIEKDRIGIASREKPFQVNAKGTLRRVLVCRDYAAEISALGSDDNVGPGGSSSEVFQGYDMETFIRHVVSSVSPHVELAEETDFFAAGLDSLQVIRMARSITREISMGSKNSNGIHIDPQIIHKYCTIKRLSSYISDIVQGNVKGGESEEKLEDVQAALNHLINKYTTSLPMVERRSTQVTPRSNIILTGSTGSLGSYFLDVLLSETSIKTVYCLNRSSDAFERQRSSFHDRQLNVKALLTPKAEFLTADLGDKSLGLSQNKYNELLNTADAIVHNAWKVDFNLSVDSFEKDHIRGTRNLLDLSICSRKRAHMYFVSSIATTFGWETSKGKIPEDILPDKVEPPMQGYGQSKYVGENICLAASTRSGIPVTILRVGQVAGPTTKSGGCWNPDEWFPSLIFTSKSMGIVPESLGMAVEWIPVNTLAQIVLEIMQCCNENKHGNPASVMNLVNPKMTDWAALLPTIQTRTGARPVSLQSWVESLGEMDAGNVENRPAYKLLGFYERLSRRNGHDSAPRFETDKASEVSPTFRSLGPIDSSLMQTWIDQWEL</sequence>
<dbReference type="Gene3D" id="3.40.50.12780">
    <property type="entry name" value="N-terminal domain of ligase-like"/>
    <property type="match status" value="1"/>
</dbReference>
<dbReference type="InterPro" id="IPR009081">
    <property type="entry name" value="PP-bd_ACP"/>
</dbReference>
<dbReference type="InterPro" id="IPR042099">
    <property type="entry name" value="ANL_N_sf"/>
</dbReference>
<keyword evidence="7" id="KW-1185">Reference proteome</keyword>
<dbReference type="SUPFAM" id="SSF56801">
    <property type="entry name" value="Acetyl-CoA synthetase-like"/>
    <property type="match status" value="1"/>
</dbReference>
<dbReference type="OrthoDB" id="429813at2759"/>
<dbReference type="InterPro" id="IPR006162">
    <property type="entry name" value="Ppantetheine_attach_site"/>
</dbReference>
<dbReference type="PANTHER" id="PTHR43439">
    <property type="entry name" value="PHENYLACETATE-COENZYME A LIGASE"/>
    <property type="match status" value="1"/>
</dbReference>
<dbReference type="InterPro" id="IPR000873">
    <property type="entry name" value="AMP-dep_synth/lig_dom"/>
</dbReference>
<accession>A0A5N6UGZ3</accession>
<dbReference type="Gene3D" id="3.40.50.720">
    <property type="entry name" value="NAD(P)-binding Rossmann-like Domain"/>
    <property type="match status" value="1"/>
</dbReference>
<name>A0A5N6UGZ3_ASPTM</name>
<evidence type="ECO:0000256" key="2">
    <source>
        <dbReference type="ARBA" id="ARBA00022553"/>
    </source>
</evidence>
<keyword evidence="2" id="KW-0597">Phosphoprotein</keyword>
<dbReference type="Proteomes" id="UP000326950">
    <property type="component" value="Unassembled WGS sequence"/>
</dbReference>
<protein>
    <recommendedName>
        <fullName evidence="8">Carrier domain-containing protein</fullName>
    </recommendedName>
</protein>
<evidence type="ECO:0000259" key="4">
    <source>
        <dbReference type="Pfam" id="PF00550"/>
    </source>
</evidence>
<evidence type="ECO:0000259" key="5">
    <source>
        <dbReference type="Pfam" id="PF07993"/>
    </source>
</evidence>
<dbReference type="PROSITE" id="PS00012">
    <property type="entry name" value="PHOSPHOPANTETHEINE"/>
    <property type="match status" value="1"/>
</dbReference>
<dbReference type="InterPro" id="IPR036291">
    <property type="entry name" value="NAD(P)-bd_dom_sf"/>
</dbReference>
<dbReference type="Pfam" id="PF07993">
    <property type="entry name" value="NAD_binding_4"/>
    <property type="match status" value="1"/>
</dbReference>
<dbReference type="Pfam" id="PF00550">
    <property type="entry name" value="PP-binding"/>
    <property type="match status" value="1"/>
</dbReference>
<dbReference type="InterPro" id="IPR036736">
    <property type="entry name" value="ACP-like_sf"/>
</dbReference>
<dbReference type="PANTHER" id="PTHR43439:SF2">
    <property type="entry name" value="ENZYME, PUTATIVE (JCVI)-RELATED"/>
    <property type="match status" value="1"/>
</dbReference>
<dbReference type="SUPFAM" id="SSF51735">
    <property type="entry name" value="NAD(P)-binding Rossmann-fold domains"/>
    <property type="match status" value="1"/>
</dbReference>
<evidence type="ECO:0000313" key="7">
    <source>
        <dbReference type="Proteomes" id="UP000326950"/>
    </source>
</evidence>
<dbReference type="Pfam" id="PF23562">
    <property type="entry name" value="AMP-binding_C_3"/>
    <property type="match status" value="1"/>
</dbReference>